<evidence type="ECO:0000313" key="10">
    <source>
        <dbReference type="EMBL" id="TCP09627.1"/>
    </source>
</evidence>
<feature type="binding site" evidence="7">
    <location>
        <position position="85"/>
    </location>
    <ligand>
        <name>Mg(2+)</name>
        <dbReference type="ChEBI" id="CHEBI:18420"/>
        <label>1</label>
        <note>catalytic</note>
    </ligand>
</feature>
<feature type="binding site" evidence="7">
    <location>
        <position position="210"/>
    </location>
    <ligand>
        <name>Mg(2+)</name>
        <dbReference type="ChEBI" id="CHEBI:18420"/>
        <label>1</label>
        <note>catalytic</note>
    </ligand>
</feature>
<dbReference type="Gene3D" id="3.30.540.10">
    <property type="entry name" value="Fructose-1,6-Bisphosphatase, subunit A, domain 1"/>
    <property type="match status" value="1"/>
</dbReference>
<sequence length="315" mass="33936">MLNTAVKAARAAGAIINRASMDLDLLRVTAKSTNDFVTEVDHAAEQAIIETLLTAYPGHGILAEESGRAHGAKNSDYLWIIDPLDGTTNFIHGFPVYAVSIALQVRGQIQQAVVYDPARNDLFYASKGRGAFLNDRRIRVSKRTRLSDSLIGTGFPFRKGDNFKRYMKMFEAVMTQCAGLRRPGAAALDLCYVAAGYYDGFFETGLNPWDVAAGSLIVTEAGGLIGNFTGEPDFLHQREVVAATPRIYSQMVQLLSPFTRVIKDVDEPAAPAPAPAPAPATDEPEAGAQPAAKKKGPVRIRKADLAGDKDTGPAR</sequence>
<evidence type="ECO:0000256" key="8">
    <source>
        <dbReference type="RuleBase" id="RU364068"/>
    </source>
</evidence>
<proteinExistence type="inferred from homology"/>
<evidence type="ECO:0000256" key="7">
    <source>
        <dbReference type="PIRSR" id="PIRSR600760-2"/>
    </source>
</evidence>
<feature type="binding site" evidence="7">
    <location>
        <position position="64"/>
    </location>
    <ligand>
        <name>Mg(2+)</name>
        <dbReference type="ChEBI" id="CHEBI:18420"/>
        <label>1</label>
        <note>catalytic</note>
    </ligand>
</feature>
<dbReference type="Gene3D" id="3.40.190.80">
    <property type="match status" value="1"/>
</dbReference>
<evidence type="ECO:0000256" key="9">
    <source>
        <dbReference type="SAM" id="MobiDB-lite"/>
    </source>
</evidence>
<dbReference type="GO" id="GO:0046872">
    <property type="term" value="F:metal ion binding"/>
    <property type="evidence" value="ECO:0007669"/>
    <property type="project" value="UniProtKB-KW"/>
</dbReference>
<dbReference type="InterPro" id="IPR022337">
    <property type="entry name" value="Inositol_monophosphatase_SuhB"/>
</dbReference>
<name>A0AA46DH10_9BURK</name>
<comment type="catalytic activity">
    <reaction evidence="1 8">
        <text>a myo-inositol phosphate + H2O = myo-inositol + phosphate</text>
        <dbReference type="Rhea" id="RHEA:24056"/>
        <dbReference type="ChEBI" id="CHEBI:15377"/>
        <dbReference type="ChEBI" id="CHEBI:17268"/>
        <dbReference type="ChEBI" id="CHEBI:43474"/>
        <dbReference type="ChEBI" id="CHEBI:84139"/>
        <dbReference type="EC" id="3.1.3.25"/>
    </reaction>
</comment>
<dbReference type="InterPro" id="IPR033942">
    <property type="entry name" value="IMPase"/>
</dbReference>
<evidence type="ECO:0000256" key="5">
    <source>
        <dbReference type="ARBA" id="ARBA00022801"/>
    </source>
</evidence>
<dbReference type="PANTHER" id="PTHR20854">
    <property type="entry name" value="INOSITOL MONOPHOSPHATASE"/>
    <property type="match status" value="1"/>
</dbReference>
<dbReference type="GO" id="GO:0008934">
    <property type="term" value="F:inositol monophosphate 1-phosphatase activity"/>
    <property type="evidence" value="ECO:0007669"/>
    <property type="project" value="InterPro"/>
</dbReference>
<dbReference type="EC" id="3.1.3.25" evidence="8"/>
<feature type="binding site" evidence="7">
    <location>
        <position position="84"/>
    </location>
    <ligand>
        <name>Mg(2+)</name>
        <dbReference type="ChEBI" id="CHEBI:18420"/>
        <label>1</label>
        <note>catalytic</note>
    </ligand>
</feature>
<dbReference type="PRINTS" id="PR00377">
    <property type="entry name" value="IMPHPHTASES"/>
</dbReference>
<feature type="region of interest" description="Disordered" evidence="9">
    <location>
        <begin position="267"/>
        <end position="315"/>
    </location>
</feature>
<dbReference type="FunFam" id="3.30.540.10:FF:000003">
    <property type="entry name" value="Inositol-1-monophosphatase"/>
    <property type="match status" value="1"/>
</dbReference>
<comment type="cofactor">
    <cofactor evidence="2 7 8">
        <name>Mg(2+)</name>
        <dbReference type="ChEBI" id="CHEBI:18420"/>
    </cofactor>
</comment>
<reference evidence="10 11" key="1">
    <citation type="submission" date="2019-03" db="EMBL/GenBank/DDBJ databases">
        <title>Genomic Encyclopedia of Type Strains, Phase IV (KMG-IV): sequencing the most valuable type-strain genomes for metagenomic binning, comparative biology and taxonomic classification.</title>
        <authorList>
            <person name="Goeker M."/>
        </authorList>
    </citation>
    <scope>NUCLEOTIDE SEQUENCE [LARGE SCALE GENOMIC DNA]</scope>
    <source>
        <strain evidence="10 11">DSM 15264</strain>
    </source>
</reference>
<dbReference type="InterPro" id="IPR000760">
    <property type="entry name" value="Inositol_monophosphatase-like"/>
</dbReference>
<comment type="caution">
    <text evidence="10">The sequence shown here is derived from an EMBL/GenBank/DDBJ whole genome shotgun (WGS) entry which is preliminary data.</text>
</comment>
<feature type="binding site" evidence="7">
    <location>
        <position position="82"/>
    </location>
    <ligand>
        <name>Mg(2+)</name>
        <dbReference type="ChEBI" id="CHEBI:18420"/>
        <label>1</label>
        <note>catalytic</note>
    </ligand>
</feature>
<keyword evidence="6 7" id="KW-0460">Magnesium</keyword>
<evidence type="ECO:0000256" key="4">
    <source>
        <dbReference type="ARBA" id="ARBA00022723"/>
    </source>
</evidence>
<dbReference type="GO" id="GO:0006020">
    <property type="term" value="P:inositol metabolic process"/>
    <property type="evidence" value="ECO:0007669"/>
    <property type="project" value="TreeGrafter"/>
</dbReference>
<dbReference type="GO" id="GO:0046854">
    <property type="term" value="P:phosphatidylinositol phosphate biosynthetic process"/>
    <property type="evidence" value="ECO:0007669"/>
    <property type="project" value="InterPro"/>
</dbReference>
<gene>
    <name evidence="10" type="ORF">EV676_101201</name>
</gene>
<dbReference type="PANTHER" id="PTHR20854:SF4">
    <property type="entry name" value="INOSITOL-1-MONOPHOSPHATASE-RELATED"/>
    <property type="match status" value="1"/>
</dbReference>
<protein>
    <recommendedName>
        <fullName evidence="8">Inositol-1-monophosphatase</fullName>
        <ecNumber evidence="8">3.1.3.25</ecNumber>
    </recommendedName>
</protein>
<keyword evidence="5 8" id="KW-0378">Hydrolase</keyword>
<evidence type="ECO:0000256" key="3">
    <source>
        <dbReference type="ARBA" id="ARBA00009759"/>
    </source>
</evidence>
<dbReference type="AlphaFoldDB" id="A0AA46DH10"/>
<evidence type="ECO:0000256" key="2">
    <source>
        <dbReference type="ARBA" id="ARBA00001946"/>
    </source>
</evidence>
<evidence type="ECO:0000256" key="6">
    <source>
        <dbReference type="ARBA" id="ARBA00022842"/>
    </source>
</evidence>
<dbReference type="Proteomes" id="UP000294772">
    <property type="component" value="Unassembled WGS sequence"/>
</dbReference>
<keyword evidence="4 7" id="KW-0479">Metal-binding</keyword>
<dbReference type="FunFam" id="3.40.190.80:FF:000002">
    <property type="entry name" value="Inositol-1-monophosphatase"/>
    <property type="match status" value="1"/>
</dbReference>
<dbReference type="InterPro" id="IPR020583">
    <property type="entry name" value="Inositol_monoP_metal-BS"/>
</dbReference>
<evidence type="ECO:0000256" key="1">
    <source>
        <dbReference type="ARBA" id="ARBA00001033"/>
    </source>
</evidence>
<dbReference type="GO" id="GO:0007165">
    <property type="term" value="P:signal transduction"/>
    <property type="evidence" value="ECO:0007669"/>
    <property type="project" value="TreeGrafter"/>
</dbReference>
<dbReference type="PROSITE" id="PS00630">
    <property type="entry name" value="IMP_2"/>
    <property type="match status" value="1"/>
</dbReference>
<dbReference type="InterPro" id="IPR020550">
    <property type="entry name" value="Inositol_monophosphatase_CS"/>
</dbReference>
<feature type="compositionally biased region" description="Basic and acidic residues" evidence="9">
    <location>
        <begin position="301"/>
        <end position="315"/>
    </location>
</feature>
<evidence type="ECO:0000313" key="11">
    <source>
        <dbReference type="Proteomes" id="UP000294772"/>
    </source>
</evidence>
<organism evidence="10 11">
    <name type="scientific">Caldimonas thermodepolymerans</name>
    <dbReference type="NCBI Taxonomy" id="215580"/>
    <lineage>
        <taxon>Bacteria</taxon>
        <taxon>Pseudomonadati</taxon>
        <taxon>Pseudomonadota</taxon>
        <taxon>Betaproteobacteria</taxon>
        <taxon>Burkholderiales</taxon>
        <taxon>Sphaerotilaceae</taxon>
        <taxon>Caldimonas</taxon>
    </lineage>
</organism>
<dbReference type="Pfam" id="PF00459">
    <property type="entry name" value="Inositol_P"/>
    <property type="match status" value="1"/>
</dbReference>
<dbReference type="CDD" id="cd01639">
    <property type="entry name" value="IMPase"/>
    <property type="match status" value="1"/>
</dbReference>
<accession>A0AA46DH10</accession>
<dbReference type="SUPFAM" id="SSF56655">
    <property type="entry name" value="Carbohydrate phosphatase"/>
    <property type="match status" value="1"/>
</dbReference>
<dbReference type="PRINTS" id="PR01959">
    <property type="entry name" value="SBIMPHPHTASE"/>
</dbReference>
<dbReference type="EMBL" id="SLXF01000001">
    <property type="protein sequence ID" value="TCP09627.1"/>
    <property type="molecule type" value="Genomic_DNA"/>
</dbReference>
<dbReference type="PROSITE" id="PS00629">
    <property type="entry name" value="IMP_1"/>
    <property type="match status" value="1"/>
</dbReference>
<comment type="similarity">
    <text evidence="3 8">Belongs to the inositol monophosphatase superfamily.</text>
</comment>